<dbReference type="InterPro" id="IPR025699">
    <property type="entry name" value="ABC2_memb-like"/>
</dbReference>
<feature type="transmembrane region" description="Helical" evidence="1">
    <location>
        <begin position="88"/>
        <end position="104"/>
    </location>
</feature>
<dbReference type="EMBL" id="RHJS01000002">
    <property type="protein sequence ID" value="RRK30163.1"/>
    <property type="molecule type" value="Genomic_DNA"/>
</dbReference>
<feature type="transmembrane region" description="Helical" evidence="1">
    <location>
        <begin position="182"/>
        <end position="200"/>
    </location>
</feature>
<keyword evidence="1" id="KW-0812">Transmembrane</keyword>
<evidence type="ECO:0000256" key="1">
    <source>
        <dbReference type="SAM" id="Phobius"/>
    </source>
</evidence>
<feature type="transmembrane region" description="Helical" evidence="1">
    <location>
        <begin position="12"/>
        <end position="32"/>
    </location>
</feature>
<name>A0A426DC47_9FIRM</name>
<organism evidence="2 3">
    <name type="scientific">Schaedlerella arabinosiphila</name>
    <dbReference type="NCBI Taxonomy" id="2044587"/>
    <lineage>
        <taxon>Bacteria</taxon>
        <taxon>Bacillati</taxon>
        <taxon>Bacillota</taxon>
        <taxon>Clostridia</taxon>
        <taxon>Lachnospirales</taxon>
        <taxon>Lachnospiraceae</taxon>
        <taxon>Schaedlerella</taxon>
    </lineage>
</organism>
<feature type="transmembrane region" description="Helical" evidence="1">
    <location>
        <begin position="116"/>
        <end position="138"/>
    </location>
</feature>
<proteinExistence type="predicted"/>
<feature type="transmembrane region" description="Helical" evidence="1">
    <location>
        <begin position="38"/>
        <end position="59"/>
    </location>
</feature>
<dbReference type="PANTHER" id="PTHR41309">
    <property type="entry name" value="MEMBRANE PROTEIN-RELATED"/>
    <property type="match status" value="1"/>
</dbReference>
<dbReference type="Proteomes" id="UP000274920">
    <property type="component" value="Unassembled WGS sequence"/>
</dbReference>
<feature type="transmembrane region" description="Helical" evidence="1">
    <location>
        <begin position="150"/>
        <end position="170"/>
    </location>
</feature>
<gene>
    <name evidence="2" type="ORF">EBB54_01295</name>
</gene>
<dbReference type="Pfam" id="PF13346">
    <property type="entry name" value="ABC2_membrane_5"/>
    <property type="match status" value="1"/>
</dbReference>
<dbReference type="AlphaFoldDB" id="A0A426DC47"/>
<keyword evidence="1" id="KW-0472">Membrane</keyword>
<comment type="caution">
    <text evidence="2">The sequence shown here is derived from an EMBL/GenBank/DDBJ whole genome shotgun (WGS) entry which is preliminary data.</text>
</comment>
<reference evidence="2" key="1">
    <citation type="submission" date="2018-10" db="EMBL/GenBank/DDBJ databases">
        <title>Schaedlerella arabinophila gen. nov. sp. nov., isolated from the mouse intestinal tract and comparative analysis with the genome of the closely related altered Schaedler flora strain ASF502.</title>
        <authorList>
            <person name="Miyake S."/>
            <person name="Soh M."/>
            <person name="Seedorf H."/>
        </authorList>
    </citation>
    <scope>NUCLEOTIDE SEQUENCE [LARGE SCALE GENOMIC DNA]</scope>
    <source>
        <strain evidence="2">DSM 106076</strain>
    </source>
</reference>
<accession>A0A426DC47</accession>
<keyword evidence="1" id="KW-1133">Transmembrane helix</keyword>
<evidence type="ECO:0000313" key="2">
    <source>
        <dbReference type="EMBL" id="RRK30163.1"/>
    </source>
</evidence>
<keyword evidence="3" id="KW-1185">Reference proteome</keyword>
<evidence type="ECO:0000313" key="3">
    <source>
        <dbReference type="Proteomes" id="UP000274920"/>
    </source>
</evidence>
<dbReference type="PANTHER" id="PTHR41309:SF2">
    <property type="entry name" value="MEMBRANE PROTEIN"/>
    <property type="match status" value="1"/>
</dbReference>
<protein>
    <submittedName>
        <fullName evidence="2">ABC-2 transporter permease</fullName>
    </submittedName>
</protein>
<sequence length="213" mass="23753">MIMTLVKKDIMIIKGYVLAEIAIAVGIPLIIANRQPQMGGMTGLLIATLIASLSFNLAVSGKENQYPKATALLSSTPYMRNRVVAAKYILYIIIYLFCCIVSFAEMKFIPELRVESFVQSAAFVFLSQAIGMGIFLPIQYKFGYEKTRYLCSLFYLYPFAASAMKQMLLFESFGHLRRSNTGTSAIILFAAGLAVWIISFEISKKIFDGKDLV</sequence>